<keyword evidence="4 5" id="KW-0472">Membrane</keyword>
<dbReference type="InterPro" id="IPR032710">
    <property type="entry name" value="NTF2-like_dom_sf"/>
</dbReference>
<feature type="transmembrane region" description="Helical" evidence="5">
    <location>
        <begin position="56"/>
        <end position="77"/>
    </location>
</feature>
<feature type="domain" description="Bacterial virulence protein VirB8" evidence="6">
    <location>
        <begin position="43"/>
        <end position="247"/>
    </location>
</feature>
<dbReference type="Pfam" id="PF04335">
    <property type="entry name" value="VirB8"/>
    <property type="match status" value="1"/>
</dbReference>
<keyword evidence="3 5" id="KW-1133">Transmembrane helix</keyword>
<organism evidence="7 8">
    <name type="scientific">Trinickia symbiotica</name>
    <dbReference type="NCBI Taxonomy" id="863227"/>
    <lineage>
        <taxon>Bacteria</taxon>
        <taxon>Pseudomonadati</taxon>
        <taxon>Pseudomonadota</taxon>
        <taxon>Betaproteobacteria</taxon>
        <taxon>Burkholderiales</taxon>
        <taxon>Burkholderiaceae</taxon>
        <taxon>Trinickia</taxon>
    </lineage>
</organism>
<dbReference type="AlphaFoldDB" id="A0A2T3XMN8"/>
<dbReference type="Gene3D" id="3.10.450.230">
    <property type="entry name" value="VirB8 protein"/>
    <property type="match status" value="1"/>
</dbReference>
<gene>
    <name evidence="7" type="ORF">C9I57_26555</name>
</gene>
<proteinExistence type="predicted"/>
<evidence type="ECO:0000256" key="4">
    <source>
        <dbReference type="ARBA" id="ARBA00023136"/>
    </source>
</evidence>
<name>A0A2T3XMN8_9BURK</name>
<protein>
    <recommendedName>
        <fullName evidence="6">Bacterial virulence protein VirB8 domain-containing protein</fullName>
    </recommendedName>
</protein>
<evidence type="ECO:0000313" key="7">
    <source>
        <dbReference type="EMBL" id="PTB17781.1"/>
    </source>
</evidence>
<reference evidence="7 8" key="1">
    <citation type="submission" date="2018-03" db="EMBL/GenBank/DDBJ databases">
        <title>Whole genome analyses suggest that Burkholderia sensu lato contains two further novel genera in the rhizoxinica-symbiotica group Mycetohabitans gen. nov., and Trinickia gen. nov.: implications for the evolution of diazotrophy and nodulation in the Burkholderiaceae.</title>
        <authorList>
            <person name="Estrada De Los Santos P."/>
            <person name="Palmer M."/>
            <person name="Chavez-Ramirez B."/>
            <person name="Steenkamp E.T."/>
            <person name="Hirsch A.M."/>
            <person name="Manyaka P."/>
            <person name="Maluk M."/>
            <person name="Lafos M."/>
            <person name="Crook M."/>
            <person name="Gross E."/>
            <person name="Simon M.F."/>
            <person name="Bueno Dos Reis Junior F."/>
            <person name="Poole P.S."/>
            <person name="Venter S.N."/>
            <person name="James E.K."/>
        </authorList>
    </citation>
    <scope>NUCLEOTIDE SEQUENCE [LARGE SCALE GENOMIC DNA]</scope>
    <source>
        <strain evidence="7 8">JPY-366</strain>
    </source>
</reference>
<evidence type="ECO:0000256" key="1">
    <source>
        <dbReference type="ARBA" id="ARBA00004167"/>
    </source>
</evidence>
<dbReference type="SUPFAM" id="SSF54427">
    <property type="entry name" value="NTF2-like"/>
    <property type="match status" value="1"/>
</dbReference>
<evidence type="ECO:0000313" key="8">
    <source>
        <dbReference type="Proteomes" id="UP000240638"/>
    </source>
</evidence>
<dbReference type="InterPro" id="IPR007430">
    <property type="entry name" value="VirB8"/>
</dbReference>
<comment type="subcellular location">
    <subcellularLocation>
        <location evidence="1">Membrane</location>
        <topology evidence="1">Single-pass membrane protein</topology>
    </subcellularLocation>
</comment>
<evidence type="ECO:0000256" key="3">
    <source>
        <dbReference type="ARBA" id="ARBA00022989"/>
    </source>
</evidence>
<keyword evidence="2 5" id="KW-0812">Transmembrane</keyword>
<evidence type="ECO:0000256" key="5">
    <source>
        <dbReference type="SAM" id="Phobius"/>
    </source>
</evidence>
<sequence length="258" mass="28537">MMFESMRNSASERMDGQCALNMPMGNPAGNAAPPGTDQGVAGWFDAFQKPVWEKRLAIKIAVLFAFIAMGQTVALVIQSQHSGPKPYFVEHDERSGAVWVSDRYAREYTPESANKRYFLVNWASRIFTIEADSQDTITRQIPAASAWTSGAATKELERYITQTDPVAVRVVETPGLTRQFVENSTSFSPDGREAYMIATLIESIGGKPSPARQVLLTIDFLFAPERLREGEIKDNPLGLRITHFTVTPYTGVNPGVTK</sequence>
<accession>A0A2T3XMN8</accession>
<comment type="caution">
    <text evidence="7">The sequence shown here is derived from an EMBL/GenBank/DDBJ whole genome shotgun (WGS) entry which is preliminary data.</text>
</comment>
<dbReference type="GO" id="GO:0016020">
    <property type="term" value="C:membrane"/>
    <property type="evidence" value="ECO:0007669"/>
    <property type="project" value="UniProtKB-SubCell"/>
</dbReference>
<evidence type="ECO:0000259" key="6">
    <source>
        <dbReference type="Pfam" id="PF04335"/>
    </source>
</evidence>
<dbReference type="EMBL" id="PYUC01000016">
    <property type="protein sequence ID" value="PTB17781.1"/>
    <property type="molecule type" value="Genomic_DNA"/>
</dbReference>
<evidence type="ECO:0000256" key="2">
    <source>
        <dbReference type="ARBA" id="ARBA00022692"/>
    </source>
</evidence>
<dbReference type="Proteomes" id="UP000240638">
    <property type="component" value="Unassembled WGS sequence"/>
</dbReference>